<comment type="subunit">
    <text evidence="9">Component of the Sec protein translocase complex. Heterotrimer consisting of SecY, SecE and SecG subunits. The heterotrimers can form oligomers, although 1 heterotrimer is thought to be able to translocate proteins. Interacts with the ribosome. Interacts with SecDF, and other proteins may be involved. Interacts with SecA.</text>
</comment>
<comment type="caution">
    <text evidence="11">The sequence shown here is derived from an EMBL/GenBank/DDBJ whole genome shotgun (WGS) entry which is preliminary data.</text>
</comment>
<keyword evidence="12" id="KW-1185">Reference proteome</keyword>
<sequence>MSDSASGAASAEGAGVSGAKKSSTSPAKKGNIFSRIALFVRQVVGELKKVVTPTRSELLNYTLVVIVFVLVAMAFVMLLDFLIGKAVFWVFG</sequence>
<dbReference type="GO" id="GO:0006605">
    <property type="term" value="P:protein targeting"/>
    <property type="evidence" value="ECO:0007669"/>
    <property type="project" value="UniProtKB-UniRule"/>
</dbReference>
<evidence type="ECO:0000256" key="2">
    <source>
        <dbReference type="ARBA" id="ARBA00022448"/>
    </source>
</evidence>
<evidence type="ECO:0000313" key="11">
    <source>
        <dbReference type="EMBL" id="MBI9114024.1"/>
    </source>
</evidence>
<dbReference type="InterPro" id="IPR001901">
    <property type="entry name" value="Translocase_SecE/Sec61-g"/>
</dbReference>
<name>A0A934IBV1_9MICO</name>
<evidence type="ECO:0000256" key="8">
    <source>
        <dbReference type="ARBA" id="ARBA00023136"/>
    </source>
</evidence>
<protein>
    <recommendedName>
        <fullName evidence="9">Protein translocase subunit SecE</fullName>
    </recommendedName>
</protein>
<evidence type="ECO:0000313" key="12">
    <source>
        <dbReference type="Proteomes" id="UP000602087"/>
    </source>
</evidence>
<keyword evidence="5 9" id="KW-0653">Protein transport</keyword>
<feature type="region of interest" description="Disordered" evidence="10">
    <location>
        <begin position="1"/>
        <end position="27"/>
    </location>
</feature>
<feature type="transmembrane region" description="Helical" evidence="9">
    <location>
        <begin position="58"/>
        <end position="83"/>
    </location>
</feature>
<comment type="function">
    <text evidence="9">Essential subunit of the Sec protein translocation channel SecYEG. Clamps together the 2 halves of SecY. May contact the channel plug during translocation.</text>
</comment>
<dbReference type="NCBIfam" id="TIGR00964">
    <property type="entry name" value="secE_bact"/>
    <property type="match status" value="1"/>
</dbReference>
<keyword evidence="6 9" id="KW-1133">Transmembrane helix</keyword>
<dbReference type="Gene3D" id="1.20.5.1030">
    <property type="entry name" value="Preprotein translocase secy subunit"/>
    <property type="match status" value="1"/>
</dbReference>
<dbReference type="PANTHER" id="PTHR33910">
    <property type="entry name" value="PROTEIN TRANSLOCASE SUBUNIT SECE"/>
    <property type="match status" value="1"/>
</dbReference>
<dbReference type="Pfam" id="PF00584">
    <property type="entry name" value="SecE"/>
    <property type="match status" value="1"/>
</dbReference>
<reference evidence="11" key="1">
    <citation type="submission" date="2020-12" db="EMBL/GenBank/DDBJ databases">
        <title>Sanguibacter suaedae sp. nov., isolated from Suaeda aralocaspica.</title>
        <authorList>
            <person name="Ma Q."/>
        </authorList>
    </citation>
    <scope>NUCLEOTIDE SEQUENCE</scope>
    <source>
        <strain evidence="11">YZGR15</strain>
    </source>
</reference>
<dbReference type="HAMAP" id="MF_00422">
    <property type="entry name" value="SecE"/>
    <property type="match status" value="1"/>
</dbReference>
<evidence type="ECO:0000256" key="9">
    <source>
        <dbReference type="HAMAP-Rule" id="MF_00422"/>
    </source>
</evidence>
<dbReference type="InterPro" id="IPR038379">
    <property type="entry name" value="SecE_sf"/>
</dbReference>
<evidence type="ECO:0000256" key="4">
    <source>
        <dbReference type="ARBA" id="ARBA00022692"/>
    </source>
</evidence>
<dbReference type="InterPro" id="IPR005807">
    <property type="entry name" value="SecE_bac"/>
</dbReference>
<evidence type="ECO:0000256" key="1">
    <source>
        <dbReference type="ARBA" id="ARBA00004370"/>
    </source>
</evidence>
<dbReference type="GO" id="GO:0043952">
    <property type="term" value="P:protein transport by the Sec complex"/>
    <property type="evidence" value="ECO:0007669"/>
    <property type="project" value="UniProtKB-UniRule"/>
</dbReference>
<dbReference type="AlphaFoldDB" id="A0A934IBV1"/>
<evidence type="ECO:0000256" key="5">
    <source>
        <dbReference type="ARBA" id="ARBA00022927"/>
    </source>
</evidence>
<dbReference type="EMBL" id="JAEINH010000002">
    <property type="protein sequence ID" value="MBI9114024.1"/>
    <property type="molecule type" value="Genomic_DNA"/>
</dbReference>
<dbReference type="GO" id="GO:0008320">
    <property type="term" value="F:protein transmembrane transporter activity"/>
    <property type="evidence" value="ECO:0007669"/>
    <property type="project" value="UniProtKB-UniRule"/>
</dbReference>
<dbReference type="PANTHER" id="PTHR33910:SF1">
    <property type="entry name" value="PROTEIN TRANSLOCASE SUBUNIT SECE"/>
    <property type="match status" value="1"/>
</dbReference>
<accession>A0A934IBV1</accession>
<dbReference type="GO" id="GO:0005886">
    <property type="term" value="C:plasma membrane"/>
    <property type="evidence" value="ECO:0007669"/>
    <property type="project" value="UniProtKB-SubCell"/>
</dbReference>
<keyword evidence="3 9" id="KW-1003">Cell membrane</keyword>
<evidence type="ECO:0000256" key="7">
    <source>
        <dbReference type="ARBA" id="ARBA00023010"/>
    </source>
</evidence>
<comment type="subcellular location">
    <subcellularLocation>
        <location evidence="9">Cell membrane</location>
        <topology evidence="9">Single-pass membrane protein</topology>
    </subcellularLocation>
    <subcellularLocation>
        <location evidence="1">Membrane</location>
    </subcellularLocation>
</comment>
<comment type="similarity">
    <text evidence="9">Belongs to the SecE/SEC61-gamma family.</text>
</comment>
<dbReference type="Proteomes" id="UP000602087">
    <property type="component" value="Unassembled WGS sequence"/>
</dbReference>
<feature type="compositionally biased region" description="Low complexity" evidence="10">
    <location>
        <begin position="1"/>
        <end position="25"/>
    </location>
</feature>
<keyword evidence="7 9" id="KW-0811">Translocation</keyword>
<dbReference type="GO" id="GO:0065002">
    <property type="term" value="P:intracellular protein transmembrane transport"/>
    <property type="evidence" value="ECO:0007669"/>
    <property type="project" value="UniProtKB-UniRule"/>
</dbReference>
<dbReference type="GO" id="GO:0009306">
    <property type="term" value="P:protein secretion"/>
    <property type="evidence" value="ECO:0007669"/>
    <property type="project" value="UniProtKB-UniRule"/>
</dbReference>
<gene>
    <name evidence="9 11" type="primary">secE</name>
    <name evidence="11" type="ORF">JAV76_03225</name>
</gene>
<evidence type="ECO:0000256" key="10">
    <source>
        <dbReference type="SAM" id="MobiDB-lite"/>
    </source>
</evidence>
<evidence type="ECO:0000256" key="3">
    <source>
        <dbReference type="ARBA" id="ARBA00022475"/>
    </source>
</evidence>
<keyword evidence="8 9" id="KW-0472">Membrane</keyword>
<dbReference type="RefSeq" id="WP_198732577.1">
    <property type="nucleotide sequence ID" value="NZ_JAEINH010000002.1"/>
</dbReference>
<keyword evidence="4 9" id="KW-0812">Transmembrane</keyword>
<evidence type="ECO:0000256" key="6">
    <source>
        <dbReference type="ARBA" id="ARBA00022989"/>
    </source>
</evidence>
<keyword evidence="2 9" id="KW-0813">Transport</keyword>
<organism evidence="11 12">
    <name type="scientific">Sanguibacter suaedae</name>
    <dbReference type="NCBI Taxonomy" id="2795737"/>
    <lineage>
        <taxon>Bacteria</taxon>
        <taxon>Bacillati</taxon>
        <taxon>Actinomycetota</taxon>
        <taxon>Actinomycetes</taxon>
        <taxon>Micrococcales</taxon>
        <taxon>Sanguibacteraceae</taxon>
        <taxon>Sanguibacter</taxon>
    </lineage>
</organism>
<proteinExistence type="inferred from homology"/>